<evidence type="ECO:0000256" key="2">
    <source>
        <dbReference type="ARBA" id="ARBA00022617"/>
    </source>
</evidence>
<comment type="caution">
    <text evidence="6">The sequence shown here is derived from an EMBL/GenBank/DDBJ whole genome shotgun (WGS) entry which is preliminary data.</text>
</comment>
<evidence type="ECO:0000256" key="4">
    <source>
        <dbReference type="ARBA" id="ARBA00023136"/>
    </source>
</evidence>
<evidence type="ECO:0000256" key="5">
    <source>
        <dbReference type="SAM" id="Phobius"/>
    </source>
</evidence>
<dbReference type="STRING" id="229920.ADM99_11620"/>
<evidence type="ECO:0000256" key="1">
    <source>
        <dbReference type="ARBA" id="ARBA00004370"/>
    </source>
</evidence>
<proteinExistence type="predicted"/>
<keyword evidence="5" id="KW-0812">Transmembrane</keyword>
<keyword evidence="2" id="KW-0408">Iron</keyword>
<dbReference type="GO" id="GO:0017004">
    <property type="term" value="P:cytochrome complex assembly"/>
    <property type="evidence" value="ECO:0007669"/>
    <property type="project" value="UniProtKB-KW"/>
</dbReference>
<protein>
    <recommendedName>
        <fullName evidence="8">Cytochrome c maturation protein CcmE</fullName>
    </recommendedName>
</protein>
<feature type="transmembrane region" description="Helical" evidence="5">
    <location>
        <begin position="29"/>
        <end position="45"/>
    </location>
</feature>
<accession>A0A0P6XPC2</accession>
<dbReference type="Gene3D" id="2.40.50.140">
    <property type="entry name" value="Nucleic acid-binding proteins"/>
    <property type="match status" value="1"/>
</dbReference>
<dbReference type="AlphaFoldDB" id="A0A0P6XPC2"/>
<evidence type="ECO:0000313" key="6">
    <source>
        <dbReference type="EMBL" id="KPL70951.1"/>
    </source>
</evidence>
<dbReference type="GO" id="GO:0020037">
    <property type="term" value="F:heme binding"/>
    <property type="evidence" value="ECO:0007669"/>
    <property type="project" value="InterPro"/>
</dbReference>
<sequence length="183" mass="19967">MRLYPPFIEKGLMQPQISSGSARKIPPKFIIGGLFLAAAVIYLIISSTQANVEYFLTVDEVLSKRASLEGKTIRLSGAVLGESIHYDPQTMELTFTVAHIPGDYAVIEKAGGLALVLHQAISDPKNHTINIYYKGPQPDLLKNESQAILTGKLRSDGVFAADEILLKCPTRYEGAVPDQAGRR</sequence>
<keyword evidence="3" id="KW-0201">Cytochrome c-type biogenesis</keyword>
<dbReference type="EMBL" id="LGCK01000012">
    <property type="protein sequence ID" value="KPL70951.1"/>
    <property type="molecule type" value="Genomic_DNA"/>
</dbReference>
<keyword evidence="4 5" id="KW-0472">Membrane</keyword>
<keyword evidence="2" id="KW-0349">Heme</keyword>
<organism evidence="6 7">
    <name type="scientific">Leptolinea tardivitalis</name>
    <dbReference type="NCBI Taxonomy" id="229920"/>
    <lineage>
        <taxon>Bacteria</taxon>
        <taxon>Bacillati</taxon>
        <taxon>Chloroflexota</taxon>
        <taxon>Anaerolineae</taxon>
        <taxon>Anaerolineales</taxon>
        <taxon>Anaerolineaceae</taxon>
        <taxon>Leptolinea</taxon>
    </lineage>
</organism>
<dbReference type="GO" id="GO:0017003">
    <property type="term" value="P:protein-heme linkage"/>
    <property type="evidence" value="ECO:0007669"/>
    <property type="project" value="InterPro"/>
</dbReference>
<keyword evidence="5" id="KW-1133">Transmembrane helix</keyword>
<dbReference type="Proteomes" id="UP000050430">
    <property type="component" value="Unassembled WGS sequence"/>
</dbReference>
<comment type="subcellular location">
    <subcellularLocation>
        <location evidence="1">Membrane</location>
    </subcellularLocation>
</comment>
<dbReference type="InterPro" id="IPR012340">
    <property type="entry name" value="NA-bd_OB-fold"/>
</dbReference>
<gene>
    <name evidence="6" type="ORF">ADM99_11620</name>
</gene>
<evidence type="ECO:0008006" key="8">
    <source>
        <dbReference type="Google" id="ProtNLM"/>
    </source>
</evidence>
<evidence type="ECO:0000313" key="7">
    <source>
        <dbReference type="Proteomes" id="UP000050430"/>
    </source>
</evidence>
<keyword evidence="7" id="KW-1185">Reference proteome</keyword>
<dbReference type="InterPro" id="IPR036127">
    <property type="entry name" value="CcmE-like_sf"/>
</dbReference>
<dbReference type="GO" id="GO:0005886">
    <property type="term" value="C:plasma membrane"/>
    <property type="evidence" value="ECO:0007669"/>
    <property type="project" value="InterPro"/>
</dbReference>
<dbReference type="SUPFAM" id="SSF82093">
    <property type="entry name" value="Heme chaperone CcmE"/>
    <property type="match status" value="2"/>
</dbReference>
<evidence type="ECO:0000256" key="3">
    <source>
        <dbReference type="ARBA" id="ARBA00022748"/>
    </source>
</evidence>
<dbReference type="Pfam" id="PF03100">
    <property type="entry name" value="CcmE"/>
    <property type="match status" value="1"/>
</dbReference>
<reference evidence="6 7" key="1">
    <citation type="submission" date="2015-07" db="EMBL/GenBank/DDBJ databases">
        <title>Genome sequence of Leptolinea tardivitalis DSM 16556.</title>
        <authorList>
            <person name="Hemp J."/>
            <person name="Ward L.M."/>
            <person name="Pace L.A."/>
            <person name="Fischer W.W."/>
        </authorList>
    </citation>
    <scope>NUCLEOTIDE SEQUENCE [LARGE SCALE GENOMIC DNA]</scope>
    <source>
        <strain evidence="6 7">YMTK-2</strain>
    </source>
</reference>
<keyword evidence="2" id="KW-0479">Metal-binding</keyword>
<name>A0A0P6XPC2_9CHLR</name>
<dbReference type="InterPro" id="IPR004329">
    <property type="entry name" value="CcmE"/>
</dbReference>